<gene>
    <name evidence="1" type="ORF">SAMN05216337_106723</name>
</gene>
<proteinExistence type="predicted"/>
<evidence type="ECO:0000313" key="2">
    <source>
        <dbReference type="Proteomes" id="UP000199245"/>
    </source>
</evidence>
<dbReference type="AlphaFoldDB" id="A0A1G7N0X7"/>
<reference evidence="1 2" key="1">
    <citation type="submission" date="2016-10" db="EMBL/GenBank/DDBJ databases">
        <authorList>
            <person name="de Groot N.N."/>
        </authorList>
    </citation>
    <scope>NUCLEOTIDE SEQUENCE [LARGE SCALE GENOMIC DNA]</scope>
    <source>
        <strain evidence="1 2">R5</strain>
    </source>
</reference>
<dbReference type="Proteomes" id="UP000199245">
    <property type="component" value="Unassembled WGS sequence"/>
</dbReference>
<protein>
    <submittedName>
        <fullName evidence="1">Uncharacterized protein</fullName>
    </submittedName>
</protein>
<accession>A0A1G7N0X7</accession>
<dbReference type="EMBL" id="FMZW01000067">
    <property type="protein sequence ID" value="SDF67703.1"/>
    <property type="molecule type" value="Genomic_DNA"/>
</dbReference>
<organism evidence="1 2">
    <name type="scientific">Bradyrhizobium brasilense</name>
    <dbReference type="NCBI Taxonomy" id="1419277"/>
    <lineage>
        <taxon>Bacteria</taxon>
        <taxon>Pseudomonadati</taxon>
        <taxon>Pseudomonadota</taxon>
        <taxon>Alphaproteobacteria</taxon>
        <taxon>Hyphomicrobiales</taxon>
        <taxon>Nitrobacteraceae</taxon>
        <taxon>Bradyrhizobium</taxon>
    </lineage>
</organism>
<sequence length="70" mass="8293">MYDVYLNERNDLLVVPRGSCIPIDLNRNWRKKRVVRSVSEQIREDVRIHGYHRRKLPLSRSMKALADTSA</sequence>
<evidence type="ECO:0000313" key="1">
    <source>
        <dbReference type="EMBL" id="SDF67703.1"/>
    </source>
</evidence>
<name>A0A1G7N0X7_9BRAD</name>